<dbReference type="PROSITE" id="PS50294">
    <property type="entry name" value="WD_REPEATS_REGION"/>
    <property type="match status" value="2"/>
</dbReference>
<dbReference type="AlphaFoldDB" id="A0A075AYP3"/>
<dbReference type="PANTHER" id="PTHR19846:SF0">
    <property type="entry name" value="PRE-MRNA PROCESSING FACTOR 4"/>
    <property type="match status" value="1"/>
</dbReference>
<keyword evidence="1 3" id="KW-0853">WD repeat</keyword>
<dbReference type="GO" id="GO:0046540">
    <property type="term" value="C:U4/U6 x U5 tri-snRNP complex"/>
    <property type="evidence" value="ECO:0007669"/>
    <property type="project" value="TreeGrafter"/>
</dbReference>
<feature type="repeat" description="WD" evidence="3">
    <location>
        <begin position="107"/>
        <end position="148"/>
    </location>
</feature>
<evidence type="ECO:0000313" key="6">
    <source>
        <dbReference type="Proteomes" id="UP000030755"/>
    </source>
</evidence>
<proteinExistence type="predicted"/>
<sequence>MKLKRILLRYYPPGKKKSLHDSKRSDIESVVAQVYRIEPYISPNKRDLVTKMIQNSESQKEVAHFKGHEDVTVNATFNSPFDNYLISCSMDKTVRVWDIPKEKQLMKLNHDDGVVCLSFEQTEQTLASAALDGNVSLWDLRIRNPINSFKAHDAEVYDISLSHMNSLLLTVGLDKTRYLFLDGFSDFVSSALFPYNASLIATTCLDGNVRVYDALTGNLLQQIE</sequence>
<dbReference type="Gene3D" id="2.130.10.10">
    <property type="entry name" value="YVTN repeat-like/Quinoprotein amine dehydrogenase"/>
    <property type="match status" value="1"/>
</dbReference>
<dbReference type="EMBL" id="KE561033">
    <property type="protein sequence ID" value="EPZ33837.1"/>
    <property type="molecule type" value="Genomic_DNA"/>
</dbReference>
<dbReference type="SUPFAM" id="SSF50978">
    <property type="entry name" value="WD40 repeat-like"/>
    <property type="match status" value="1"/>
</dbReference>
<dbReference type="OrthoDB" id="284782at2759"/>
<dbReference type="PROSITE" id="PS50082">
    <property type="entry name" value="WD_REPEATS_2"/>
    <property type="match status" value="2"/>
</dbReference>
<dbReference type="InterPro" id="IPR020472">
    <property type="entry name" value="WD40_PAC1"/>
</dbReference>
<evidence type="ECO:0000313" key="5">
    <source>
        <dbReference type="EMBL" id="RKP17062.1"/>
    </source>
</evidence>
<dbReference type="InterPro" id="IPR001680">
    <property type="entry name" value="WD40_rpt"/>
</dbReference>
<gene>
    <name evidence="4" type="ORF">O9G_005211</name>
    <name evidence="5" type="ORF">ROZALSC1DRAFT_31093</name>
</gene>
<dbReference type="InterPro" id="IPR019775">
    <property type="entry name" value="WD40_repeat_CS"/>
</dbReference>
<dbReference type="EMBL" id="ML006050">
    <property type="protein sequence ID" value="RKP17062.1"/>
    <property type="molecule type" value="Genomic_DNA"/>
</dbReference>
<feature type="repeat" description="WD" evidence="3">
    <location>
        <begin position="65"/>
        <end position="107"/>
    </location>
</feature>
<name>A0A075AYP3_ROZAC</name>
<dbReference type="Pfam" id="PF00400">
    <property type="entry name" value="WD40"/>
    <property type="match status" value="4"/>
</dbReference>
<dbReference type="InterPro" id="IPR015943">
    <property type="entry name" value="WD40/YVTN_repeat-like_dom_sf"/>
</dbReference>
<evidence type="ECO:0000256" key="1">
    <source>
        <dbReference type="ARBA" id="ARBA00022574"/>
    </source>
</evidence>
<accession>A0A075AYP3</accession>
<dbReference type="SMART" id="SM00320">
    <property type="entry name" value="WD40"/>
    <property type="match status" value="3"/>
</dbReference>
<dbReference type="GO" id="GO:0000398">
    <property type="term" value="P:mRNA splicing, via spliceosome"/>
    <property type="evidence" value="ECO:0007669"/>
    <property type="project" value="TreeGrafter"/>
</dbReference>
<dbReference type="GO" id="GO:0030621">
    <property type="term" value="F:U4 snRNA binding"/>
    <property type="evidence" value="ECO:0007669"/>
    <property type="project" value="TreeGrafter"/>
</dbReference>
<evidence type="ECO:0000256" key="3">
    <source>
        <dbReference type="PROSITE-ProRule" id="PRU00221"/>
    </source>
</evidence>
<dbReference type="PRINTS" id="PR00320">
    <property type="entry name" value="GPROTEINBRPT"/>
</dbReference>
<dbReference type="HOGENOM" id="CLU_1235655_0_0_1"/>
<reference evidence="4 6" key="1">
    <citation type="journal article" date="2013" name="Curr. Biol.">
        <title>Shared signatures of parasitism and phylogenomics unite Cryptomycota and microsporidia.</title>
        <authorList>
            <person name="James T.Y."/>
            <person name="Pelin A."/>
            <person name="Bonen L."/>
            <person name="Ahrendt S."/>
            <person name="Sain D."/>
            <person name="Corradi N."/>
            <person name="Stajich J.E."/>
        </authorList>
    </citation>
    <scope>NUCLEOTIDE SEQUENCE [LARGE SCALE GENOMIC DNA]</scope>
    <source>
        <strain evidence="4 6">CSF55</strain>
        <strain evidence="4 6">CSF55</strain>
    </source>
</reference>
<reference evidence="7" key="2">
    <citation type="journal article" date="2018" name="Nat. Microbiol.">
        <title>Leveraging single-cell genomics to expand the fungal tree of life.</title>
        <authorList>
            <person name="Ahrendt S.R."/>
            <person name="Quandt C.A."/>
            <person name="Ciobanu D."/>
            <person name="Clum A."/>
            <person name="Salamov A."/>
            <person name="Andreopoulos B."/>
            <person name="Cheng J.F."/>
            <person name="Woyke T."/>
            <person name="Pelin A."/>
            <person name="Henrissat B."/>
            <person name="Reynolds N.K."/>
            <person name="Benny G.L."/>
            <person name="Smith M.E."/>
            <person name="James T.Y."/>
            <person name="Grigoriev I.V."/>
        </authorList>
    </citation>
    <scope>NUCLEOTIDE SEQUENCE [LARGE SCALE GENOMIC DNA]</scope>
    <source>
        <strain evidence="7">CSF55</strain>
    </source>
</reference>
<dbReference type="STRING" id="988480.A0A075AYP3"/>
<reference evidence="5" key="3">
    <citation type="submission" date="2018-08" db="EMBL/GenBank/DDBJ databases">
        <title>Leveraging single-cell genomics to expand the Fungal Tree of Life.</title>
        <authorList>
            <consortium name="DOE Joint Genome Institute"/>
            <person name="Ahrendt S.R."/>
            <person name="Quandt C.A."/>
            <person name="Ciobanu D."/>
            <person name="Clum A."/>
            <person name="Salamov A."/>
            <person name="Andreopoulos B."/>
            <person name="Cheng J.-F."/>
            <person name="Woyke T."/>
            <person name="Pelin A."/>
            <person name="Henrissat B."/>
            <person name="Reynolds N."/>
            <person name="Benny G.L."/>
            <person name="Smith M.E."/>
            <person name="James T.Y."/>
            <person name="Grigoriev I.V."/>
        </authorList>
    </citation>
    <scope>NUCLEOTIDE SEQUENCE</scope>
    <source>
        <strain evidence="5">CSF55</strain>
    </source>
</reference>
<evidence type="ECO:0000313" key="4">
    <source>
        <dbReference type="EMBL" id="EPZ33837.1"/>
    </source>
</evidence>
<dbReference type="PROSITE" id="PS00678">
    <property type="entry name" value="WD_REPEATS_1"/>
    <property type="match status" value="2"/>
</dbReference>
<dbReference type="Proteomes" id="UP000281549">
    <property type="component" value="Unassembled WGS sequence"/>
</dbReference>
<keyword evidence="6" id="KW-1185">Reference proteome</keyword>
<evidence type="ECO:0000256" key="2">
    <source>
        <dbReference type="ARBA" id="ARBA00022737"/>
    </source>
</evidence>
<protein>
    <submittedName>
        <fullName evidence="5">WD40 repeat-like protein</fullName>
    </submittedName>
</protein>
<dbReference type="InterPro" id="IPR036322">
    <property type="entry name" value="WD40_repeat_dom_sf"/>
</dbReference>
<evidence type="ECO:0000313" key="7">
    <source>
        <dbReference type="Proteomes" id="UP000281549"/>
    </source>
</evidence>
<dbReference type="GO" id="GO:0017070">
    <property type="term" value="F:U6 snRNA binding"/>
    <property type="evidence" value="ECO:0007669"/>
    <property type="project" value="TreeGrafter"/>
</dbReference>
<keyword evidence="2" id="KW-0677">Repeat</keyword>
<organism evidence="4 6">
    <name type="scientific">Rozella allomycis (strain CSF55)</name>
    <dbReference type="NCBI Taxonomy" id="988480"/>
    <lineage>
        <taxon>Eukaryota</taxon>
        <taxon>Fungi</taxon>
        <taxon>Fungi incertae sedis</taxon>
        <taxon>Cryptomycota</taxon>
        <taxon>Cryptomycota incertae sedis</taxon>
        <taxon>Rozella</taxon>
    </lineage>
</organism>
<dbReference type="PANTHER" id="PTHR19846">
    <property type="entry name" value="WD40 REPEAT PROTEIN"/>
    <property type="match status" value="1"/>
</dbReference>
<dbReference type="Proteomes" id="UP000030755">
    <property type="component" value="Unassembled WGS sequence"/>
</dbReference>